<evidence type="ECO:0000313" key="1">
    <source>
        <dbReference type="EMBL" id="EJD33785.1"/>
    </source>
</evidence>
<dbReference type="InParanoid" id="J0WN38"/>
<sequence>MAIIDSKLVAALCHPKHAPLIPTARHPLPRLLGSTVAVKAPRHLLAGITQASPSRRASKAEPSRGNPLLAAVDCAPHLEPVQNVKPGATSEITFFAVRRAWPRRVGVRLQPVPAPGHRDTRRLEVQRPFHFSDVLSLHYQDRVPSHPYIHSVPDASSCNEAVAYILQFSVERSPIMAPRLGYAGLGNCPPRGCGAQLSTCIASVNSGELLVAAAPSSTDAPVMQLFFRLRRLPRSSSSLPNHPVLSCRGPRRPCCFLDDVPPPSVVDLLHEQFVNIFFACGAQYLNSSKFLLACGAHITHQRWCLPRQGPWTGACPIFVPPAARTSLSRPTL</sequence>
<dbReference type="EMBL" id="JH688085">
    <property type="protein sequence ID" value="EJD33785.1"/>
    <property type="molecule type" value="Genomic_DNA"/>
</dbReference>
<name>J0WN38_AURST</name>
<evidence type="ECO:0000313" key="2">
    <source>
        <dbReference type="Proteomes" id="UP000006514"/>
    </source>
</evidence>
<proteinExistence type="predicted"/>
<organism evidence="1 2">
    <name type="scientific">Auricularia subglabra (strain TFB-10046 / SS5)</name>
    <name type="common">White-rot fungus</name>
    <name type="synonym">Auricularia delicata (strain TFB10046)</name>
    <dbReference type="NCBI Taxonomy" id="717982"/>
    <lineage>
        <taxon>Eukaryota</taxon>
        <taxon>Fungi</taxon>
        <taxon>Dikarya</taxon>
        <taxon>Basidiomycota</taxon>
        <taxon>Agaricomycotina</taxon>
        <taxon>Agaricomycetes</taxon>
        <taxon>Auriculariales</taxon>
        <taxon>Auriculariaceae</taxon>
        <taxon>Auricularia</taxon>
    </lineage>
</organism>
<reference evidence="2" key="1">
    <citation type="journal article" date="2012" name="Science">
        <title>The Paleozoic origin of enzymatic lignin decomposition reconstructed from 31 fungal genomes.</title>
        <authorList>
            <person name="Floudas D."/>
            <person name="Binder M."/>
            <person name="Riley R."/>
            <person name="Barry K."/>
            <person name="Blanchette R.A."/>
            <person name="Henrissat B."/>
            <person name="Martinez A.T."/>
            <person name="Otillar R."/>
            <person name="Spatafora J.W."/>
            <person name="Yadav J.S."/>
            <person name="Aerts A."/>
            <person name="Benoit I."/>
            <person name="Boyd A."/>
            <person name="Carlson A."/>
            <person name="Copeland A."/>
            <person name="Coutinho P.M."/>
            <person name="de Vries R.P."/>
            <person name="Ferreira P."/>
            <person name="Findley K."/>
            <person name="Foster B."/>
            <person name="Gaskell J."/>
            <person name="Glotzer D."/>
            <person name="Gorecki P."/>
            <person name="Heitman J."/>
            <person name="Hesse C."/>
            <person name="Hori C."/>
            <person name="Igarashi K."/>
            <person name="Jurgens J.A."/>
            <person name="Kallen N."/>
            <person name="Kersten P."/>
            <person name="Kohler A."/>
            <person name="Kuees U."/>
            <person name="Kumar T.K.A."/>
            <person name="Kuo A."/>
            <person name="LaButti K."/>
            <person name="Larrondo L.F."/>
            <person name="Lindquist E."/>
            <person name="Ling A."/>
            <person name="Lombard V."/>
            <person name="Lucas S."/>
            <person name="Lundell T."/>
            <person name="Martin R."/>
            <person name="McLaughlin D.J."/>
            <person name="Morgenstern I."/>
            <person name="Morin E."/>
            <person name="Murat C."/>
            <person name="Nagy L.G."/>
            <person name="Nolan M."/>
            <person name="Ohm R.A."/>
            <person name="Patyshakuliyeva A."/>
            <person name="Rokas A."/>
            <person name="Ruiz-Duenas F.J."/>
            <person name="Sabat G."/>
            <person name="Salamov A."/>
            <person name="Samejima M."/>
            <person name="Schmutz J."/>
            <person name="Slot J.C."/>
            <person name="St John F."/>
            <person name="Stenlid J."/>
            <person name="Sun H."/>
            <person name="Sun S."/>
            <person name="Syed K."/>
            <person name="Tsang A."/>
            <person name="Wiebenga A."/>
            <person name="Young D."/>
            <person name="Pisabarro A."/>
            <person name="Eastwood D.C."/>
            <person name="Martin F."/>
            <person name="Cullen D."/>
            <person name="Grigoriev I.V."/>
            <person name="Hibbett D.S."/>
        </authorList>
    </citation>
    <scope>NUCLEOTIDE SEQUENCE [LARGE SCALE GENOMIC DNA]</scope>
    <source>
        <strain evidence="2">TFB10046</strain>
    </source>
</reference>
<dbReference type="KEGG" id="adl:AURDEDRAFT_177141"/>
<gene>
    <name evidence="1" type="ORF">AURDEDRAFT_177141</name>
</gene>
<dbReference type="AlphaFoldDB" id="J0WN38"/>
<accession>J0WN38</accession>
<keyword evidence="2" id="KW-1185">Reference proteome</keyword>
<protein>
    <submittedName>
        <fullName evidence="1">Uncharacterized protein</fullName>
    </submittedName>
</protein>
<dbReference type="Proteomes" id="UP000006514">
    <property type="component" value="Unassembled WGS sequence"/>
</dbReference>